<evidence type="ECO:0000313" key="2">
    <source>
        <dbReference type="EMBL" id="KAK8959752.1"/>
    </source>
</evidence>
<comment type="caution">
    <text evidence="2">The sequence shown here is derived from an EMBL/GenBank/DDBJ whole genome shotgun (WGS) entry which is preliminary data.</text>
</comment>
<sequence>MDNGSTPVLEVLRASAVVERADGGTPEITLRGDPVVDLVKSGSGGGGASSTTALDFTHAGKASPSSNGERSWVDITRSGTSGSDLTTVGGGTLPRPACLSGACPGQAVVAADAALLEEMDDDAGSAPLLDDAALDAMEEISDPLAGGGDSATRMNAGAGVGMIDCTAIPGCDPVPANVSVLSTAGTNARGWPSSPRPAAGCRLDARQNAQLGAPPVTTSPSAPVP</sequence>
<reference evidence="2 3" key="1">
    <citation type="journal article" date="2022" name="Nat. Plants">
        <title>Genomes of leafy and leafless Platanthera orchids illuminate the evolution of mycoheterotrophy.</title>
        <authorList>
            <person name="Li M.H."/>
            <person name="Liu K.W."/>
            <person name="Li Z."/>
            <person name="Lu H.C."/>
            <person name="Ye Q.L."/>
            <person name="Zhang D."/>
            <person name="Wang J.Y."/>
            <person name="Li Y.F."/>
            <person name="Zhong Z.M."/>
            <person name="Liu X."/>
            <person name="Yu X."/>
            <person name="Liu D.K."/>
            <person name="Tu X.D."/>
            <person name="Liu B."/>
            <person name="Hao Y."/>
            <person name="Liao X.Y."/>
            <person name="Jiang Y.T."/>
            <person name="Sun W.H."/>
            <person name="Chen J."/>
            <person name="Chen Y.Q."/>
            <person name="Ai Y."/>
            <person name="Zhai J.W."/>
            <person name="Wu S.S."/>
            <person name="Zhou Z."/>
            <person name="Hsiao Y.Y."/>
            <person name="Wu W.L."/>
            <person name="Chen Y.Y."/>
            <person name="Lin Y.F."/>
            <person name="Hsu J.L."/>
            <person name="Li C.Y."/>
            <person name="Wang Z.W."/>
            <person name="Zhao X."/>
            <person name="Zhong W.Y."/>
            <person name="Ma X.K."/>
            <person name="Ma L."/>
            <person name="Huang J."/>
            <person name="Chen G.Z."/>
            <person name="Huang M.Z."/>
            <person name="Huang L."/>
            <person name="Peng D.H."/>
            <person name="Luo Y.B."/>
            <person name="Zou S.Q."/>
            <person name="Chen S.P."/>
            <person name="Lan S."/>
            <person name="Tsai W.C."/>
            <person name="Van de Peer Y."/>
            <person name="Liu Z.J."/>
        </authorList>
    </citation>
    <scope>NUCLEOTIDE SEQUENCE [LARGE SCALE GENOMIC DNA]</scope>
    <source>
        <strain evidence="2">Lor288</strain>
    </source>
</reference>
<organism evidence="2 3">
    <name type="scientific">Platanthera guangdongensis</name>
    <dbReference type="NCBI Taxonomy" id="2320717"/>
    <lineage>
        <taxon>Eukaryota</taxon>
        <taxon>Viridiplantae</taxon>
        <taxon>Streptophyta</taxon>
        <taxon>Embryophyta</taxon>
        <taxon>Tracheophyta</taxon>
        <taxon>Spermatophyta</taxon>
        <taxon>Magnoliopsida</taxon>
        <taxon>Liliopsida</taxon>
        <taxon>Asparagales</taxon>
        <taxon>Orchidaceae</taxon>
        <taxon>Orchidoideae</taxon>
        <taxon>Orchideae</taxon>
        <taxon>Orchidinae</taxon>
        <taxon>Platanthera</taxon>
    </lineage>
</organism>
<feature type="region of interest" description="Disordered" evidence="1">
    <location>
        <begin position="185"/>
        <end position="225"/>
    </location>
</feature>
<evidence type="ECO:0000256" key="1">
    <source>
        <dbReference type="SAM" id="MobiDB-lite"/>
    </source>
</evidence>
<gene>
    <name evidence="2" type="ORF">KSP40_PGU019603</name>
</gene>
<proteinExistence type="predicted"/>
<dbReference type="Proteomes" id="UP001412067">
    <property type="component" value="Unassembled WGS sequence"/>
</dbReference>
<accession>A0ABR2M760</accession>
<keyword evidence="3" id="KW-1185">Reference proteome</keyword>
<feature type="region of interest" description="Disordered" evidence="1">
    <location>
        <begin position="41"/>
        <end position="87"/>
    </location>
</feature>
<name>A0ABR2M760_9ASPA</name>
<evidence type="ECO:0000313" key="3">
    <source>
        <dbReference type="Proteomes" id="UP001412067"/>
    </source>
</evidence>
<dbReference type="EMBL" id="JBBWWR010000011">
    <property type="protein sequence ID" value="KAK8959752.1"/>
    <property type="molecule type" value="Genomic_DNA"/>
</dbReference>
<feature type="compositionally biased region" description="Polar residues" evidence="1">
    <location>
        <begin position="77"/>
        <end position="86"/>
    </location>
</feature>
<protein>
    <submittedName>
        <fullName evidence="2">Uncharacterized protein</fullName>
    </submittedName>
</protein>
<feature type="compositionally biased region" description="Low complexity" evidence="1">
    <location>
        <begin position="213"/>
        <end position="225"/>
    </location>
</feature>